<name>A0A3D9UX60_9MICO</name>
<gene>
    <name evidence="7" type="ORF">DFJ65_1576</name>
</gene>
<keyword evidence="7" id="KW-0121">Carboxypeptidase</keyword>
<reference evidence="7 8" key="1">
    <citation type="submission" date="2018-08" db="EMBL/GenBank/DDBJ databases">
        <title>Sequencing the genomes of 1000 actinobacteria strains.</title>
        <authorList>
            <person name="Klenk H.-P."/>
        </authorList>
    </citation>
    <scope>NUCLEOTIDE SEQUENCE [LARGE SCALE GENOMIC DNA]</scope>
    <source>
        <strain evidence="7 8">DSM 22967</strain>
    </source>
</reference>
<accession>A0A3D9UX60</accession>
<dbReference type="Gene3D" id="3.30.70.360">
    <property type="match status" value="1"/>
</dbReference>
<keyword evidence="3" id="KW-0479">Metal-binding</keyword>
<keyword evidence="2" id="KW-0645">Protease</keyword>
<evidence type="ECO:0000259" key="6">
    <source>
        <dbReference type="Pfam" id="PF07687"/>
    </source>
</evidence>
<evidence type="ECO:0000256" key="5">
    <source>
        <dbReference type="ARBA" id="ARBA00022833"/>
    </source>
</evidence>
<dbReference type="GO" id="GO:0006508">
    <property type="term" value="P:proteolysis"/>
    <property type="evidence" value="ECO:0007669"/>
    <property type="project" value="UniProtKB-KW"/>
</dbReference>
<evidence type="ECO:0000256" key="2">
    <source>
        <dbReference type="ARBA" id="ARBA00022670"/>
    </source>
</evidence>
<dbReference type="Proteomes" id="UP000256253">
    <property type="component" value="Unassembled WGS sequence"/>
</dbReference>
<proteinExistence type="inferred from homology"/>
<dbReference type="PANTHER" id="PTHR45962">
    <property type="entry name" value="N-FATTY-ACYL-AMINO ACID SYNTHASE/HYDROLASE PM20D1"/>
    <property type="match status" value="1"/>
</dbReference>
<comment type="caution">
    <text evidence="7">The sequence shown here is derived from an EMBL/GenBank/DDBJ whole genome shotgun (WGS) entry which is preliminary data.</text>
</comment>
<dbReference type="InterPro" id="IPR011650">
    <property type="entry name" value="Peptidase_M20_dimer"/>
</dbReference>
<dbReference type="Pfam" id="PF07687">
    <property type="entry name" value="M20_dimer"/>
    <property type="match status" value="1"/>
</dbReference>
<dbReference type="InterPro" id="IPR036264">
    <property type="entry name" value="Bact_exopeptidase_dim_dom"/>
</dbReference>
<dbReference type="PANTHER" id="PTHR45962:SF1">
    <property type="entry name" value="N-FATTY-ACYL-AMINO ACID SYNTHASE_HYDROLASE PM20D1"/>
    <property type="match status" value="1"/>
</dbReference>
<evidence type="ECO:0000256" key="3">
    <source>
        <dbReference type="ARBA" id="ARBA00022723"/>
    </source>
</evidence>
<dbReference type="GO" id="GO:0004180">
    <property type="term" value="F:carboxypeptidase activity"/>
    <property type="evidence" value="ECO:0007669"/>
    <property type="project" value="UniProtKB-KW"/>
</dbReference>
<dbReference type="RefSeq" id="WP_115922540.1">
    <property type="nucleotide sequence ID" value="NZ_QTUA01000001.1"/>
</dbReference>
<evidence type="ECO:0000256" key="1">
    <source>
        <dbReference type="ARBA" id="ARBA00006247"/>
    </source>
</evidence>
<feature type="domain" description="Peptidase M20 dimerisation" evidence="6">
    <location>
        <begin position="207"/>
        <end position="350"/>
    </location>
</feature>
<evidence type="ECO:0000313" key="8">
    <source>
        <dbReference type="Proteomes" id="UP000256253"/>
    </source>
</evidence>
<keyword evidence="8" id="KW-1185">Reference proteome</keyword>
<keyword evidence="4" id="KW-0378">Hydrolase</keyword>
<dbReference type="InterPro" id="IPR047177">
    <property type="entry name" value="Pept_M20A"/>
</dbReference>
<comment type="similarity">
    <text evidence="1">Belongs to the peptidase M20A family.</text>
</comment>
<dbReference type="Gene3D" id="3.40.630.10">
    <property type="entry name" value="Zn peptidases"/>
    <property type="match status" value="1"/>
</dbReference>
<dbReference type="OrthoDB" id="3665926at2"/>
<dbReference type="InterPro" id="IPR002933">
    <property type="entry name" value="Peptidase_M20"/>
</dbReference>
<dbReference type="Gene3D" id="1.10.150.900">
    <property type="match status" value="1"/>
</dbReference>
<dbReference type="Pfam" id="PF01546">
    <property type="entry name" value="Peptidase_M20"/>
    <property type="match status" value="1"/>
</dbReference>
<organism evidence="7 8">
    <name type="scientific">Calidifontibacter indicus</name>
    <dbReference type="NCBI Taxonomy" id="419650"/>
    <lineage>
        <taxon>Bacteria</taxon>
        <taxon>Bacillati</taxon>
        <taxon>Actinomycetota</taxon>
        <taxon>Actinomycetes</taxon>
        <taxon>Micrococcales</taxon>
        <taxon>Dermacoccaceae</taxon>
        <taxon>Calidifontibacter</taxon>
    </lineage>
</organism>
<dbReference type="GO" id="GO:0046872">
    <property type="term" value="F:metal ion binding"/>
    <property type="evidence" value="ECO:0007669"/>
    <property type="project" value="UniProtKB-KW"/>
</dbReference>
<dbReference type="SUPFAM" id="SSF55031">
    <property type="entry name" value="Bacterial exopeptidase dimerisation domain"/>
    <property type="match status" value="1"/>
</dbReference>
<sequence length="451" mass="48306">MPEPQPTTPSGEPHRTAEAVDALAALRAALRHRTVAGPDKVDAEFDGLHADLRTHFPLLHAACERVDLPDHALLLRWPGRAADRPVVLMAHQDVVPTNPRDNWTHPPYEAVVDDGFVWGRGTLDCKGSLVAICAAVETLIADGFVPTQDVWLSFSSDEEVAGTTAPLAVAALQERGVDPWLVLDEGGMAVTGAFPGVSEPMAVIGLAEKGLVVLELTATGAGGHASTPPTPSAPAILAKAVLALEKRPAPASLPDPSVRMLERLAPLTRPPMRQVLANVDRARKPAAAALAKLGPVTAALVRTTYAITQLAGSPAQNVLASTATATVNMRVAVDDDVDTAVARVRKTVGKDVQVEVLDAYEPSPVAPIGEAYDLLEQVTAEVMPDVAPTPYVVMAATDARHFQRVWAPVYRFNPFRMTESQRNSLHNVDERLEVSSYLEGIDWYTTLLRRI</sequence>
<evidence type="ECO:0000313" key="7">
    <source>
        <dbReference type="EMBL" id="REF30564.1"/>
    </source>
</evidence>
<dbReference type="AlphaFoldDB" id="A0A3D9UX60"/>
<evidence type="ECO:0000256" key="4">
    <source>
        <dbReference type="ARBA" id="ARBA00022801"/>
    </source>
</evidence>
<dbReference type="SUPFAM" id="SSF53187">
    <property type="entry name" value="Zn-dependent exopeptidases"/>
    <property type="match status" value="1"/>
</dbReference>
<dbReference type="EMBL" id="QTUA01000001">
    <property type="protein sequence ID" value="REF30564.1"/>
    <property type="molecule type" value="Genomic_DNA"/>
</dbReference>
<keyword evidence="5" id="KW-0862">Zinc</keyword>
<protein>
    <submittedName>
        <fullName evidence="7">Carboxypeptidase PM20D1</fullName>
    </submittedName>
</protein>